<feature type="coiled-coil region" evidence="1">
    <location>
        <begin position="598"/>
        <end position="645"/>
    </location>
</feature>
<gene>
    <name evidence="4" type="ORF">HK18_03850</name>
</gene>
<feature type="compositionally biased region" description="Polar residues" evidence="2">
    <location>
        <begin position="785"/>
        <end position="796"/>
    </location>
</feature>
<feature type="coiled-coil region" evidence="1">
    <location>
        <begin position="518"/>
        <end position="552"/>
    </location>
</feature>
<dbReference type="RefSeq" id="WP_086631844.1">
    <property type="nucleotide sequence ID" value="NZ_JOPB01000002.1"/>
</dbReference>
<dbReference type="Proteomes" id="UP000194946">
    <property type="component" value="Unassembled WGS sequence"/>
</dbReference>
<feature type="region of interest" description="Disordered" evidence="2">
    <location>
        <begin position="782"/>
        <end position="845"/>
    </location>
</feature>
<keyword evidence="3" id="KW-1133">Transmembrane helix</keyword>
<dbReference type="InterPro" id="IPR012683">
    <property type="entry name" value="CHP02302_TM"/>
</dbReference>
<comment type="caution">
    <text evidence="4">The sequence shown here is derived from an EMBL/GenBank/DDBJ whole genome shotgun (WGS) entry which is preliminary data.</text>
</comment>
<feature type="compositionally biased region" description="Polar residues" evidence="2">
    <location>
        <begin position="690"/>
        <end position="699"/>
    </location>
</feature>
<feature type="compositionally biased region" description="Basic and acidic residues" evidence="2">
    <location>
        <begin position="828"/>
        <end position="845"/>
    </location>
</feature>
<evidence type="ECO:0000313" key="4">
    <source>
        <dbReference type="EMBL" id="OUI79053.1"/>
    </source>
</evidence>
<evidence type="ECO:0000256" key="2">
    <source>
        <dbReference type="SAM" id="MobiDB-lite"/>
    </source>
</evidence>
<feature type="region of interest" description="Disordered" evidence="2">
    <location>
        <begin position="677"/>
        <end position="699"/>
    </location>
</feature>
<organism evidence="4 5">
    <name type="scientific">Commensalibacter intestini</name>
    <dbReference type="NCBI Taxonomy" id="479936"/>
    <lineage>
        <taxon>Bacteria</taxon>
        <taxon>Pseudomonadati</taxon>
        <taxon>Pseudomonadota</taxon>
        <taxon>Alphaproteobacteria</taxon>
        <taxon>Acetobacterales</taxon>
        <taxon>Acetobacteraceae</taxon>
    </lineage>
</organism>
<sequence length="857" mass="97453">MNISPQYKAQIKKALFLTKLNAWIEKCWPIVLSFLSIWGIYLCFGLLGIPQSLPDILRALLLAIISIGSIGLVIYQAKKIPYPTFQELLQRLEEHNKLAHQPLQTLYDTPVQTESKAVWNIHLQRIFEEFPHLKAGTPQICKGHYTLNRIGIVTVCMFAAFYVSHPHSSHSRLLSAVRPGYDDVTVPLPTLQAWIIPPSYSNSAPIYIKSNTETVSTNPKARLHIAFSNLKQSPEIINPESDIVLNQTSIQQLDHHQWQVEGSIQHSGILKIKARGRILASWTFNLPANLPPQIAWTGPVQKSPYDWKTEFPFKVTQHYGIESLHLSVTLPQNKDHTKENILSLTFPFGDRPKTITQTLYQDLTSNIWAGDKAQAVLTATDVTGQTTTSSKVDFILPKRQFTSLLAQKLDQIRQAYGTNKLSKDATIQALESLQNIPNAFRDYDLFLNYVGIICFLDNANNNSDAIKTQALTRLWELTIDTEERNNSSSEVARANMEIRAAQTSVQEQLDKMQRLGKDKITNQDRQELSKRLERLQNAVAQKMMAMAKQNAKDHPANNDGKEIQFKSTRSFQDMFQNMSKTIESGDMDKAMQQLEYTNQVLNTMRNATAEDLKKLEDQVKAQQDMKKLEQDLEALIKDQQTLLTQSYARQNRSVPLILRPNQDLNQLSTPELLKQITPQPSHTEGDKKLPSTQESAQKQQELIDRLQKLQEQMQAIAKQPIENLTLASNEMEDAYQSLLKKDDYKAAEAQEKALVNLQKGNQSAKQTMQKQAQQFSNFFPVFSAKNPQEDPSSDNKVSADKKKDPLGRSTDKENTEMDLSGNASSARHIQEELRKRADDPNRSNKDLDYIYRLLNMF</sequence>
<name>A0A251ZWM5_9PROT</name>
<dbReference type="EMBL" id="JOPB01000002">
    <property type="protein sequence ID" value="OUI79053.1"/>
    <property type="molecule type" value="Genomic_DNA"/>
</dbReference>
<feature type="transmembrane region" description="Helical" evidence="3">
    <location>
        <begin position="28"/>
        <end position="49"/>
    </location>
</feature>
<dbReference type="AlphaFoldDB" id="A0A251ZWM5"/>
<reference evidence="5" key="1">
    <citation type="submission" date="2014-06" db="EMBL/GenBank/DDBJ databases">
        <authorList>
            <person name="Winans N.J."/>
            <person name="Newell P.D."/>
            <person name="Douglas A.E."/>
        </authorList>
    </citation>
    <scope>NUCLEOTIDE SEQUENCE [LARGE SCALE GENOMIC DNA]</scope>
    <source>
        <strain evidence="5">DmL_052</strain>
    </source>
</reference>
<keyword evidence="1" id="KW-0175">Coiled coil</keyword>
<dbReference type="Pfam" id="PF13779">
    <property type="entry name" value="DUF4175"/>
    <property type="match status" value="1"/>
</dbReference>
<evidence type="ECO:0000256" key="3">
    <source>
        <dbReference type="SAM" id="Phobius"/>
    </source>
</evidence>
<protein>
    <recommendedName>
        <fullName evidence="6">DUF4175 family protein</fullName>
    </recommendedName>
</protein>
<keyword evidence="3" id="KW-0812">Transmembrane</keyword>
<evidence type="ECO:0000313" key="5">
    <source>
        <dbReference type="Proteomes" id="UP000194946"/>
    </source>
</evidence>
<accession>A0A251ZWM5</accession>
<evidence type="ECO:0008006" key="6">
    <source>
        <dbReference type="Google" id="ProtNLM"/>
    </source>
</evidence>
<keyword evidence="5" id="KW-1185">Reference proteome</keyword>
<proteinExistence type="predicted"/>
<feature type="compositionally biased region" description="Basic and acidic residues" evidence="2">
    <location>
        <begin position="797"/>
        <end position="815"/>
    </location>
</feature>
<evidence type="ECO:0000256" key="1">
    <source>
        <dbReference type="SAM" id="Coils"/>
    </source>
</evidence>
<keyword evidence="3" id="KW-0472">Membrane</keyword>
<feature type="transmembrane region" description="Helical" evidence="3">
    <location>
        <begin position="56"/>
        <end position="75"/>
    </location>
</feature>